<name>A0AAV7WY78_PLEWA</name>
<evidence type="ECO:0000313" key="2">
    <source>
        <dbReference type="EMBL" id="KAJ1219094.1"/>
    </source>
</evidence>
<evidence type="ECO:0000256" key="1">
    <source>
        <dbReference type="SAM" id="MobiDB-lite"/>
    </source>
</evidence>
<dbReference type="Gene3D" id="3.30.250.20">
    <property type="entry name" value="L1 transposable element, C-terminal domain"/>
    <property type="match status" value="1"/>
</dbReference>
<protein>
    <submittedName>
        <fullName evidence="2">Uncharacterized protein</fullName>
    </submittedName>
</protein>
<sequence length="243" mass="26998">MPGGRMSGKQSGKPSRQLLFLEALQHSRALSPASEVHPLNPPSTMADPAQGATMDRILQEISAVGRRLEGMDNAMTSLTAETKSMRLDIASFQVPRLGPKRRDNANRPRPIIACLLRHVQTCQLLQAARAHSPFQMDGLEIRQTADFSKETSKCRRAFLALWPHLRQLEVKYGLFKPARMLITKNGVSEDLYDPEDLQVFLEGLQIQTQPMDTEPLTWTQDLPGTAQGDTPTTPTLGEVGWTT</sequence>
<keyword evidence="3" id="KW-1185">Reference proteome</keyword>
<gene>
    <name evidence="2" type="ORF">NDU88_006665</name>
</gene>
<dbReference type="EMBL" id="JANPWB010000001">
    <property type="protein sequence ID" value="KAJ1219094.1"/>
    <property type="molecule type" value="Genomic_DNA"/>
</dbReference>
<proteinExistence type="predicted"/>
<evidence type="ECO:0000313" key="3">
    <source>
        <dbReference type="Proteomes" id="UP001066276"/>
    </source>
</evidence>
<dbReference type="Proteomes" id="UP001066276">
    <property type="component" value="Chromosome 1_1"/>
</dbReference>
<comment type="caution">
    <text evidence="2">The sequence shown here is derived from an EMBL/GenBank/DDBJ whole genome shotgun (WGS) entry which is preliminary data.</text>
</comment>
<reference evidence="2" key="1">
    <citation type="journal article" date="2022" name="bioRxiv">
        <title>Sequencing and chromosome-scale assembly of the giantPleurodeles waltlgenome.</title>
        <authorList>
            <person name="Brown T."/>
            <person name="Elewa A."/>
            <person name="Iarovenko S."/>
            <person name="Subramanian E."/>
            <person name="Araus A.J."/>
            <person name="Petzold A."/>
            <person name="Susuki M."/>
            <person name="Suzuki K.-i.T."/>
            <person name="Hayashi T."/>
            <person name="Toyoda A."/>
            <person name="Oliveira C."/>
            <person name="Osipova E."/>
            <person name="Leigh N.D."/>
            <person name="Simon A."/>
            <person name="Yun M.H."/>
        </authorList>
    </citation>
    <scope>NUCLEOTIDE SEQUENCE</scope>
    <source>
        <strain evidence="2">20211129_DDA</strain>
        <tissue evidence="2">Liver</tissue>
    </source>
</reference>
<organism evidence="2 3">
    <name type="scientific">Pleurodeles waltl</name>
    <name type="common">Iberian ribbed newt</name>
    <dbReference type="NCBI Taxonomy" id="8319"/>
    <lineage>
        <taxon>Eukaryota</taxon>
        <taxon>Metazoa</taxon>
        <taxon>Chordata</taxon>
        <taxon>Craniata</taxon>
        <taxon>Vertebrata</taxon>
        <taxon>Euteleostomi</taxon>
        <taxon>Amphibia</taxon>
        <taxon>Batrachia</taxon>
        <taxon>Caudata</taxon>
        <taxon>Salamandroidea</taxon>
        <taxon>Salamandridae</taxon>
        <taxon>Pleurodelinae</taxon>
        <taxon>Pleurodeles</taxon>
    </lineage>
</organism>
<feature type="region of interest" description="Disordered" evidence="1">
    <location>
        <begin position="221"/>
        <end position="243"/>
    </location>
</feature>
<accession>A0AAV7WY78</accession>
<dbReference type="AlphaFoldDB" id="A0AAV7WY78"/>
<dbReference type="InterPro" id="IPR042566">
    <property type="entry name" value="L1_C"/>
</dbReference>